<feature type="compositionally biased region" description="Polar residues" evidence="1">
    <location>
        <begin position="52"/>
        <end position="61"/>
    </location>
</feature>
<protein>
    <submittedName>
        <fullName evidence="2">Uncharacterized protein</fullName>
    </submittedName>
</protein>
<feature type="compositionally biased region" description="Low complexity" evidence="1">
    <location>
        <begin position="1"/>
        <end position="12"/>
    </location>
</feature>
<name>A0A0X3NPB4_SCHSO</name>
<evidence type="ECO:0000256" key="1">
    <source>
        <dbReference type="SAM" id="MobiDB-lite"/>
    </source>
</evidence>
<feature type="region of interest" description="Disordered" evidence="1">
    <location>
        <begin position="1"/>
        <end position="81"/>
    </location>
</feature>
<accession>A0A0X3NPB4</accession>
<organism evidence="2">
    <name type="scientific">Schistocephalus solidus</name>
    <name type="common">Tapeworm</name>
    <dbReference type="NCBI Taxonomy" id="70667"/>
    <lineage>
        <taxon>Eukaryota</taxon>
        <taxon>Metazoa</taxon>
        <taxon>Spiralia</taxon>
        <taxon>Lophotrochozoa</taxon>
        <taxon>Platyhelminthes</taxon>
        <taxon>Cestoda</taxon>
        <taxon>Eucestoda</taxon>
        <taxon>Diphyllobothriidea</taxon>
        <taxon>Diphyllobothriidae</taxon>
        <taxon>Schistocephalus</taxon>
    </lineage>
</organism>
<dbReference type="AlphaFoldDB" id="A0A0X3NPB4"/>
<sequence>MFPSRPISISPPCRVVTPQHRIAPSAAPSPPSPPTTDIRGSKHEKSSRDDSSATTSVLNDTSGISISSINGLGSSNRSTLNHSTAGALAASPSPLASIGVSDAVSLGARTHEASG</sequence>
<gene>
    <name evidence="2" type="ORF">TR156762</name>
</gene>
<proteinExistence type="predicted"/>
<reference evidence="2" key="1">
    <citation type="submission" date="2016-01" db="EMBL/GenBank/DDBJ databases">
        <title>Reference transcriptome for the parasite Schistocephalus solidus: insights into the molecular evolution of parasitism.</title>
        <authorList>
            <person name="Hebert F.O."/>
            <person name="Grambauer S."/>
            <person name="Barber I."/>
            <person name="Landry C.R."/>
            <person name="Aubin-Horth N."/>
        </authorList>
    </citation>
    <scope>NUCLEOTIDE SEQUENCE</scope>
</reference>
<dbReference type="EMBL" id="GEEE01022185">
    <property type="protein sequence ID" value="JAP41040.1"/>
    <property type="molecule type" value="Transcribed_RNA"/>
</dbReference>
<feature type="compositionally biased region" description="Basic and acidic residues" evidence="1">
    <location>
        <begin position="39"/>
        <end position="51"/>
    </location>
</feature>
<evidence type="ECO:0000313" key="2">
    <source>
        <dbReference type="EMBL" id="JAP41040.1"/>
    </source>
</evidence>
<feature type="compositionally biased region" description="Low complexity" evidence="1">
    <location>
        <begin position="62"/>
        <end position="78"/>
    </location>
</feature>